<evidence type="ECO:0000313" key="2">
    <source>
        <dbReference type="EMBL" id="MBH5401878.1"/>
    </source>
</evidence>
<gene>
    <name evidence="2" type="ORF">HZZ13_29410</name>
</gene>
<sequence length="128" mass="13829">MATDQRFVCCDHAAPSQATLAASTNAAVLDRSIGCNQALSEDTTPLKSQTIALSFKPVKHRTIIRHFNLRDFSSETNNGFRKTSPKEVRSGEGATLARNGFAVPSTGRVQQHEQMETPRGRGMLGALG</sequence>
<dbReference type="EMBL" id="JACCHP010000024">
    <property type="protein sequence ID" value="MBH5401878.1"/>
    <property type="molecule type" value="Genomic_DNA"/>
</dbReference>
<feature type="region of interest" description="Disordered" evidence="1">
    <location>
        <begin position="74"/>
        <end position="128"/>
    </location>
</feature>
<name>A0ABS0PXD7_9BRAD</name>
<evidence type="ECO:0000313" key="3">
    <source>
        <dbReference type="Proteomes" id="UP000807370"/>
    </source>
</evidence>
<protein>
    <submittedName>
        <fullName evidence="2">Uncharacterized protein</fullName>
    </submittedName>
</protein>
<evidence type="ECO:0000256" key="1">
    <source>
        <dbReference type="SAM" id="MobiDB-lite"/>
    </source>
</evidence>
<accession>A0ABS0PXD7</accession>
<keyword evidence="3" id="KW-1185">Reference proteome</keyword>
<organism evidence="2 3">
    <name type="scientific">Bradyrhizobium agreste</name>
    <dbReference type="NCBI Taxonomy" id="2751811"/>
    <lineage>
        <taxon>Bacteria</taxon>
        <taxon>Pseudomonadati</taxon>
        <taxon>Pseudomonadota</taxon>
        <taxon>Alphaproteobacteria</taxon>
        <taxon>Hyphomicrobiales</taxon>
        <taxon>Nitrobacteraceae</taxon>
        <taxon>Bradyrhizobium</taxon>
    </lineage>
</organism>
<proteinExistence type="predicted"/>
<comment type="caution">
    <text evidence="2">The sequence shown here is derived from an EMBL/GenBank/DDBJ whole genome shotgun (WGS) entry which is preliminary data.</text>
</comment>
<dbReference type="RefSeq" id="WP_197963008.1">
    <property type="nucleotide sequence ID" value="NZ_JACCHP010000024.1"/>
</dbReference>
<dbReference type="Proteomes" id="UP000807370">
    <property type="component" value="Unassembled WGS sequence"/>
</dbReference>
<reference evidence="2 3" key="1">
    <citation type="submission" date="2020-07" db="EMBL/GenBank/DDBJ databases">
        <title>Bradyrhizobium diversity isolated from nodules of indigenous legumes of Western Australia.</title>
        <authorList>
            <person name="Klepa M.S."/>
        </authorList>
    </citation>
    <scope>NUCLEOTIDE SEQUENCE [LARGE SCALE GENOMIC DNA]</scope>
    <source>
        <strain evidence="2 3">CNPSo 4010</strain>
    </source>
</reference>
<feature type="compositionally biased region" description="Basic and acidic residues" evidence="1">
    <location>
        <begin position="110"/>
        <end position="119"/>
    </location>
</feature>